<dbReference type="Proteomes" id="UP000502823">
    <property type="component" value="Unassembled WGS sequence"/>
</dbReference>
<name>A0A6L2Q4W8_COPFO</name>
<dbReference type="InterPro" id="IPR001304">
    <property type="entry name" value="C-type_lectin-like"/>
</dbReference>
<organism evidence="2 3">
    <name type="scientific">Coptotermes formosanus</name>
    <name type="common">Formosan subterranean termite</name>
    <dbReference type="NCBI Taxonomy" id="36987"/>
    <lineage>
        <taxon>Eukaryota</taxon>
        <taxon>Metazoa</taxon>
        <taxon>Ecdysozoa</taxon>
        <taxon>Arthropoda</taxon>
        <taxon>Hexapoda</taxon>
        <taxon>Insecta</taxon>
        <taxon>Pterygota</taxon>
        <taxon>Neoptera</taxon>
        <taxon>Polyneoptera</taxon>
        <taxon>Dictyoptera</taxon>
        <taxon>Blattodea</taxon>
        <taxon>Blattoidea</taxon>
        <taxon>Termitoidae</taxon>
        <taxon>Rhinotermitidae</taxon>
        <taxon>Coptotermes</taxon>
    </lineage>
</organism>
<keyword evidence="3" id="KW-1185">Reference proteome</keyword>
<dbReference type="OrthoDB" id="7357196at2759"/>
<dbReference type="CDD" id="cd00037">
    <property type="entry name" value="CLECT"/>
    <property type="match status" value="1"/>
</dbReference>
<dbReference type="InterPro" id="IPR016187">
    <property type="entry name" value="CTDL_fold"/>
</dbReference>
<sequence>MSQSWTSTPPPGPGPDYDLFCGLGYYKLQTTPLTWEEARRACAFEGGHLAIINSETEAQVLQMIFARNPKIIGSNQNDYAFLGSHDMFSEGHFTTIFGWRESIMTNHIPGSWQLSVGSNYSEDFGLAKYSEGSRYCY</sequence>
<dbReference type="AlphaFoldDB" id="A0A6L2Q4W8"/>
<reference evidence="3" key="1">
    <citation type="submission" date="2020-01" db="EMBL/GenBank/DDBJ databases">
        <title>Draft genome sequence of the Termite Coptotermes fromosanus.</title>
        <authorList>
            <person name="Itakura S."/>
            <person name="Yosikawa Y."/>
            <person name="Umezawa K."/>
        </authorList>
    </citation>
    <scope>NUCLEOTIDE SEQUENCE [LARGE SCALE GENOMIC DNA]</scope>
</reference>
<accession>A0A6L2Q4W8</accession>
<evidence type="ECO:0000313" key="2">
    <source>
        <dbReference type="EMBL" id="GFG39913.1"/>
    </source>
</evidence>
<dbReference type="Gene3D" id="3.10.100.10">
    <property type="entry name" value="Mannose-Binding Protein A, subunit A"/>
    <property type="match status" value="1"/>
</dbReference>
<feature type="domain" description="C-type lectin" evidence="1">
    <location>
        <begin position="32"/>
        <end position="96"/>
    </location>
</feature>
<dbReference type="EMBL" id="BLKM01001292">
    <property type="protein sequence ID" value="GFG39913.1"/>
    <property type="molecule type" value="Genomic_DNA"/>
</dbReference>
<evidence type="ECO:0000313" key="3">
    <source>
        <dbReference type="Proteomes" id="UP000502823"/>
    </source>
</evidence>
<dbReference type="InParanoid" id="A0A6L2Q4W8"/>
<dbReference type="InterPro" id="IPR016186">
    <property type="entry name" value="C-type_lectin-like/link_sf"/>
</dbReference>
<gene>
    <name evidence="2" type="ORF">Cfor_03357</name>
</gene>
<protein>
    <recommendedName>
        <fullName evidence="1">C-type lectin domain-containing protein</fullName>
    </recommendedName>
</protein>
<dbReference type="SUPFAM" id="SSF56436">
    <property type="entry name" value="C-type lectin-like"/>
    <property type="match status" value="1"/>
</dbReference>
<evidence type="ECO:0000259" key="1">
    <source>
        <dbReference type="Pfam" id="PF00059"/>
    </source>
</evidence>
<comment type="caution">
    <text evidence="2">The sequence shown here is derived from an EMBL/GenBank/DDBJ whole genome shotgun (WGS) entry which is preliminary data.</text>
</comment>
<proteinExistence type="predicted"/>
<dbReference type="Pfam" id="PF00059">
    <property type="entry name" value="Lectin_C"/>
    <property type="match status" value="1"/>
</dbReference>